<evidence type="ECO:0000313" key="1">
    <source>
        <dbReference type="EMBL" id="MVB11141.1"/>
    </source>
</evidence>
<dbReference type="InterPro" id="IPR009651">
    <property type="entry name" value="Met_g_lyase_put"/>
</dbReference>
<proteinExistence type="predicted"/>
<dbReference type="AlphaFoldDB" id="A0A6N8HZ70"/>
<dbReference type="Pfam" id="PF06838">
    <property type="entry name" value="Met_gamma_lyase"/>
    <property type="match status" value="1"/>
</dbReference>
<dbReference type="PANTHER" id="PTHR46658:SF1">
    <property type="entry name" value="CYS OR MET METABOLISM PYRIDOXAL-PHOSPHATE-DEPENDENT ENZYME"/>
    <property type="match status" value="1"/>
</dbReference>
<dbReference type="GO" id="GO:0016829">
    <property type="term" value="F:lyase activity"/>
    <property type="evidence" value="ECO:0007669"/>
    <property type="project" value="UniProtKB-KW"/>
</dbReference>
<dbReference type="Gene3D" id="3.40.640.10">
    <property type="entry name" value="Type I PLP-dependent aspartate aminotransferase-like (Major domain)"/>
    <property type="match status" value="1"/>
</dbReference>
<dbReference type="Proteomes" id="UP000469440">
    <property type="component" value="Unassembled WGS sequence"/>
</dbReference>
<protein>
    <submittedName>
        <fullName evidence="1">Methionine gamma-lyase</fullName>
    </submittedName>
</protein>
<organism evidence="1 2">
    <name type="scientific">Caproicibacter fermentans</name>
    <dbReference type="NCBI Taxonomy" id="2576756"/>
    <lineage>
        <taxon>Bacteria</taxon>
        <taxon>Bacillati</taxon>
        <taxon>Bacillota</taxon>
        <taxon>Clostridia</taxon>
        <taxon>Eubacteriales</taxon>
        <taxon>Acutalibacteraceae</taxon>
        <taxon>Caproicibacter</taxon>
    </lineage>
</organism>
<dbReference type="InterPro" id="IPR015424">
    <property type="entry name" value="PyrdxlP-dep_Trfase"/>
</dbReference>
<dbReference type="EMBL" id="VWXL01000052">
    <property type="protein sequence ID" value="MVB11141.1"/>
    <property type="molecule type" value="Genomic_DNA"/>
</dbReference>
<dbReference type="OrthoDB" id="9764766at2"/>
<dbReference type="InterPro" id="IPR015421">
    <property type="entry name" value="PyrdxlP-dep_Trfase_major"/>
</dbReference>
<keyword evidence="2" id="KW-1185">Reference proteome</keyword>
<gene>
    <name evidence="1" type="ORF">CAFE_18440</name>
</gene>
<dbReference type="Gene3D" id="3.90.1150.60">
    <property type="entry name" value="Methioning gamme-lyase, C-terminal domain"/>
    <property type="match status" value="1"/>
</dbReference>
<dbReference type="RefSeq" id="WP_156990464.1">
    <property type="nucleotide sequence ID" value="NZ_VWXL01000052.1"/>
</dbReference>
<accession>A0A6N8HZ70</accession>
<sequence length="422" mass="46022">MYPFFKIDQKILDAAERAEDMVRPQMEAVEKNTEYNQQRMLAAFIKNGVSESHFAASTGYGYGDRGRDALDRVFADAMGAEDALVRHNFVSGTHALTVALFGVLRPGDTMLSVTGIPYDTLRSVIGLTGNGIGSLKEFGIRYEQVDMTPSGKPDYDEIERRVQPGLRMVYLQRSRGYSLRPSLFVEEIEKIARMVKRKAPDCIVMVDNCYGEFVQRTEPVSRGADLMAGSLIKNPGGGVAPTGGYIAGKKGLVEMCAYRLTTPGTGREIGATLGNNRELFMGAFHAPHVTGEALKTAVFTAALFRQLGYKVSPNYDEPRADIIQTLLLENETALVAFCRGVQKGAPVDSFVVPEPWDMPGYDCKVIMAAGAFTLGASIELSADAPLREPYAAWMQGGLNYHSGRLGAMLAAQSMLEQGVLKE</sequence>
<dbReference type="SUPFAM" id="SSF53383">
    <property type="entry name" value="PLP-dependent transferases"/>
    <property type="match status" value="1"/>
</dbReference>
<comment type="caution">
    <text evidence="1">The sequence shown here is derived from an EMBL/GenBank/DDBJ whole genome shotgun (WGS) entry which is preliminary data.</text>
</comment>
<evidence type="ECO:0000313" key="2">
    <source>
        <dbReference type="Proteomes" id="UP000469440"/>
    </source>
</evidence>
<reference evidence="1 2" key="1">
    <citation type="submission" date="2019-09" db="EMBL/GenBank/DDBJ databases">
        <title>Genome sequence of Clostridium sp. EA1.</title>
        <authorList>
            <person name="Poehlein A."/>
            <person name="Bengelsdorf F.R."/>
            <person name="Daniel R."/>
        </authorList>
    </citation>
    <scope>NUCLEOTIDE SEQUENCE [LARGE SCALE GENOMIC DNA]</scope>
    <source>
        <strain evidence="1 2">EA1</strain>
    </source>
</reference>
<name>A0A6N8HZ70_9FIRM</name>
<keyword evidence="1" id="KW-0456">Lyase</keyword>
<dbReference type="PANTHER" id="PTHR46658">
    <property type="entry name" value="CYS OR MET METABOLISM PYRIDOXAL-PHOSPHATE-DEPENDENT ENZYME"/>
    <property type="match status" value="1"/>
</dbReference>